<dbReference type="Pfam" id="PF00168">
    <property type="entry name" value="C2"/>
    <property type="match status" value="1"/>
</dbReference>
<feature type="compositionally biased region" description="Low complexity" evidence="1">
    <location>
        <begin position="341"/>
        <end position="351"/>
    </location>
</feature>
<reference evidence="3" key="1">
    <citation type="submission" date="2013-11" db="EMBL/GenBank/DDBJ databases">
        <title>Genome sequence of the fusiform rust pathogen reveals effectors for host alternation and coevolution with pine.</title>
        <authorList>
            <consortium name="DOE Joint Genome Institute"/>
            <person name="Smith K."/>
            <person name="Pendleton A."/>
            <person name="Kubisiak T."/>
            <person name="Anderson C."/>
            <person name="Salamov A."/>
            <person name="Aerts A."/>
            <person name="Riley R."/>
            <person name="Clum A."/>
            <person name="Lindquist E."/>
            <person name="Ence D."/>
            <person name="Campbell M."/>
            <person name="Kronenberg Z."/>
            <person name="Feau N."/>
            <person name="Dhillon B."/>
            <person name="Hamelin R."/>
            <person name="Burleigh J."/>
            <person name="Smith J."/>
            <person name="Yandell M."/>
            <person name="Nelson C."/>
            <person name="Grigoriev I."/>
            <person name="Davis J."/>
        </authorList>
    </citation>
    <scope>NUCLEOTIDE SEQUENCE</scope>
    <source>
        <strain evidence="3">G11</strain>
    </source>
</reference>
<proteinExistence type="predicted"/>
<dbReference type="CDD" id="cd08681">
    <property type="entry name" value="C2_fungal_Inn1p-like"/>
    <property type="match status" value="1"/>
</dbReference>
<dbReference type="Gene3D" id="2.60.40.150">
    <property type="entry name" value="C2 domain"/>
    <property type="match status" value="1"/>
</dbReference>
<accession>A0A9P6NP40</accession>
<evidence type="ECO:0000256" key="1">
    <source>
        <dbReference type="SAM" id="MobiDB-lite"/>
    </source>
</evidence>
<feature type="compositionally biased region" description="Low complexity" evidence="1">
    <location>
        <begin position="431"/>
        <end position="440"/>
    </location>
</feature>
<protein>
    <recommendedName>
        <fullName evidence="2">C2 domain-containing protein</fullName>
    </recommendedName>
</protein>
<feature type="compositionally biased region" description="Pro residues" evidence="1">
    <location>
        <begin position="670"/>
        <end position="688"/>
    </location>
</feature>
<gene>
    <name evidence="3" type="ORF">CROQUDRAFT_676319</name>
</gene>
<dbReference type="EMBL" id="MU167217">
    <property type="protein sequence ID" value="KAG0150675.1"/>
    <property type="molecule type" value="Genomic_DNA"/>
</dbReference>
<dbReference type="InterPro" id="IPR035892">
    <property type="entry name" value="C2_domain_sf"/>
</dbReference>
<organism evidence="3 4">
    <name type="scientific">Cronartium quercuum f. sp. fusiforme G11</name>
    <dbReference type="NCBI Taxonomy" id="708437"/>
    <lineage>
        <taxon>Eukaryota</taxon>
        <taxon>Fungi</taxon>
        <taxon>Dikarya</taxon>
        <taxon>Basidiomycota</taxon>
        <taxon>Pucciniomycotina</taxon>
        <taxon>Pucciniomycetes</taxon>
        <taxon>Pucciniales</taxon>
        <taxon>Coleosporiaceae</taxon>
        <taxon>Cronartium</taxon>
    </lineage>
</organism>
<comment type="caution">
    <text evidence="3">The sequence shown here is derived from an EMBL/GenBank/DDBJ whole genome shotgun (WGS) entry which is preliminary data.</text>
</comment>
<sequence length="742" mass="80300">MGKPLGTLIVVVLKARNLPNKQRIGKQDPYATCTYLSHRKRTKTDKRGGQHPVWDDELRFEVYEHIKDVMPSTSVATTSTGGVAPVKSGDPALGMGGNPGVKELRVAVYADDPRDPELIGEGKVELTETLKKGEFDDWVTITNKGKYQGEVYLEMTFYSAKPPPDKQQASGTPVRAGVFEAGSPASGLRPAQAGHSKPSTPNGPKATSPAPYTPTKVDPWNIPLALRVGGGSTPKSPGPSGGNLPLPGERGPANPLSPRHRSSESLGGQHSALPIPHAYRSPSRNHSYDEATSLMNTMSISDQPSSHDTHTHQAGLSPFANPNAPFQASDHLGRPHRHSFSTYSSTSSPYPGQANLDRPLHNINRLPTPNGQTNADRFSSHAQLGFSQNATQSISRRPLPIPGADAANRPTSAWGEFGNRTAAKPPQTALVSPHHSGPGHVHSHYPPQANTDSFTDLSYPSNMEQIAFPSHVTHEEVPEDSTSGQQSLGTAYLSHQPYADQSSRPFHTPVSPSNMRHPSYQSAPLHYSLPPPPAGQAPVPIHEVYRAVTPRPLPPTSSDPPFRPQSPYQPPLAPYANSNQSQAHHLPPRPSSSNDMGYGGHEIYPSDPIQPSHAYSALPDPLLQQQQHYAPSVIGAPPPPPPHLQQQLQFPGYQSQPLHPVPHSQHYLPTPAPAPPGPHSRQPSPSPYHDPHNPYRVLTPAPRFSHHAPLPPPPPPQQQHALIYSPPRQMVPMPPEYPPVQY</sequence>
<feature type="compositionally biased region" description="Pro residues" evidence="1">
    <location>
        <begin position="732"/>
        <end position="742"/>
    </location>
</feature>
<dbReference type="InterPro" id="IPR000008">
    <property type="entry name" value="C2_dom"/>
</dbReference>
<feature type="region of interest" description="Disordered" evidence="1">
    <location>
        <begin position="497"/>
        <end position="742"/>
    </location>
</feature>
<feature type="region of interest" description="Disordered" evidence="1">
    <location>
        <begin position="177"/>
        <end position="352"/>
    </location>
</feature>
<feature type="compositionally biased region" description="Polar residues" evidence="1">
    <location>
        <begin position="499"/>
        <end position="522"/>
    </location>
</feature>
<dbReference type="SMART" id="SM00239">
    <property type="entry name" value="C2"/>
    <property type="match status" value="1"/>
</dbReference>
<dbReference type="SUPFAM" id="SSF49562">
    <property type="entry name" value="C2 domain (Calcium/lipid-binding domain, CaLB)"/>
    <property type="match status" value="1"/>
</dbReference>
<dbReference type="InterPro" id="IPR052981">
    <property type="entry name" value="Ingression_C2_domain"/>
</dbReference>
<dbReference type="PANTHER" id="PTHR47052:SF3">
    <property type="entry name" value="INGRESSION PROTEIN 1"/>
    <property type="match status" value="1"/>
</dbReference>
<feature type="compositionally biased region" description="Pro residues" evidence="1">
    <location>
        <begin position="551"/>
        <end position="573"/>
    </location>
</feature>
<feature type="domain" description="C2" evidence="2">
    <location>
        <begin position="1"/>
        <end position="139"/>
    </location>
</feature>
<dbReference type="Proteomes" id="UP000886653">
    <property type="component" value="Unassembled WGS sequence"/>
</dbReference>
<feature type="compositionally biased region" description="Polar residues" evidence="1">
    <location>
        <begin position="293"/>
        <end position="304"/>
    </location>
</feature>
<dbReference type="AlphaFoldDB" id="A0A9P6NP40"/>
<evidence type="ECO:0000259" key="2">
    <source>
        <dbReference type="PROSITE" id="PS50004"/>
    </source>
</evidence>
<dbReference type="OrthoDB" id="270970at2759"/>
<name>A0A9P6NP40_9BASI</name>
<keyword evidence="4" id="KW-1185">Reference proteome</keyword>
<evidence type="ECO:0000313" key="4">
    <source>
        <dbReference type="Proteomes" id="UP000886653"/>
    </source>
</evidence>
<dbReference type="PANTHER" id="PTHR47052">
    <property type="entry name" value="CONSERVED SERINE PROLINE-RICH PROTEIN (AFU_ORTHOLOGUE AFUA_2G01790)"/>
    <property type="match status" value="1"/>
</dbReference>
<dbReference type="PROSITE" id="PS50004">
    <property type="entry name" value="C2"/>
    <property type="match status" value="1"/>
</dbReference>
<feature type="region of interest" description="Disordered" evidence="1">
    <location>
        <begin position="423"/>
        <end position="443"/>
    </location>
</feature>
<dbReference type="InterPro" id="IPR037791">
    <property type="entry name" value="C2_fungal_Inn1"/>
</dbReference>
<evidence type="ECO:0000313" key="3">
    <source>
        <dbReference type="EMBL" id="KAG0150675.1"/>
    </source>
</evidence>